<keyword evidence="4 6" id="KW-1005">Bacterial flagellum biogenesis</keyword>
<comment type="similarity">
    <text evidence="2 6">Belongs to the FliS family.</text>
</comment>
<keyword evidence="3 6" id="KW-0963">Cytoplasm</keyword>
<evidence type="ECO:0000313" key="7">
    <source>
        <dbReference type="EMBL" id="MCS0581361.1"/>
    </source>
</evidence>
<evidence type="ECO:0000256" key="1">
    <source>
        <dbReference type="ARBA" id="ARBA00004514"/>
    </source>
</evidence>
<evidence type="ECO:0000256" key="6">
    <source>
        <dbReference type="PIRNR" id="PIRNR039090"/>
    </source>
</evidence>
<protein>
    <recommendedName>
        <fullName evidence="6">Flagellar secretion chaperone FliS</fullName>
    </recommendedName>
</protein>
<dbReference type="SUPFAM" id="SSF101116">
    <property type="entry name" value="Flagellar export chaperone FliS"/>
    <property type="match status" value="1"/>
</dbReference>
<name>A0ABT1ZN65_9BURK</name>
<dbReference type="NCBIfam" id="TIGR00208">
    <property type="entry name" value="fliS"/>
    <property type="match status" value="1"/>
</dbReference>
<gene>
    <name evidence="7" type="primary">fliS</name>
    <name evidence="7" type="ORF">NX784_07135</name>
</gene>
<organism evidence="7 8">
    <name type="scientific">Massilia pinisoli</name>
    <dbReference type="NCBI Taxonomy" id="1772194"/>
    <lineage>
        <taxon>Bacteria</taxon>
        <taxon>Pseudomonadati</taxon>
        <taxon>Pseudomonadota</taxon>
        <taxon>Betaproteobacteria</taxon>
        <taxon>Burkholderiales</taxon>
        <taxon>Oxalobacteraceae</taxon>
        <taxon>Telluria group</taxon>
        <taxon>Massilia</taxon>
    </lineage>
</organism>
<keyword evidence="7" id="KW-0282">Flagellum</keyword>
<evidence type="ECO:0000313" key="8">
    <source>
        <dbReference type="Proteomes" id="UP001204151"/>
    </source>
</evidence>
<dbReference type="PANTHER" id="PTHR34773">
    <property type="entry name" value="FLAGELLAR SECRETION CHAPERONE FLIS"/>
    <property type="match status" value="1"/>
</dbReference>
<keyword evidence="7" id="KW-0966">Cell projection</keyword>
<dbReference type="RefSeq" id="WP_258815966.1">
    <property type="nucleotide sequence ID" value="NZ_JANUGW010000004.1"/>
</dbReference>
<evidence type="ECO:0000256" key="4">
    <source>
        <dbReference type="ARBA" id="ARBA00022795"/>
    </source>
</evidence>
<dbReference type="PANTHER" id="PTHR34773:SF1">
    <property type="entry name" value="FLAGELLAR SECRETION CHAPERONE FLIS"/>
    <property type="match status" value="1"/>
</dbReference>
<dbReference type="InterPro" id="IPR036584">
    <property type="entry name" value="FliS_sf"/>
</dbReference>
<dbReference type="InterPro" id="IPR003713">
    <property type="entry name" value="FliS"/>
</dbReference>
<dbReference type="Gene3D" id="1.20.120.340">
    <property type="entry name" value="Flagellar protein FliS"/>
    <property type="match status" value="1"/>
</dbReference>
<keyword evidence="5" id="KW-0143">Chaperone</keyword>
<evidence type="ECO:0000256" key="3">
    <source>
        <dbReference type="ARBA" id="ARBA00022490"/>
    </source>
</evidence>
<dbReference type="Proteomes" id="UP001204151">
    <property type="component" value="Unassembled WGS sequence"/>
</dbReference>
<dbReference type="Pfam" id="PF02561">
    <property type="entry name" value="FliS"/>
    <property type="match status" value="1"/>
</dbReference>
<evidence type="ECO:0000256" key="2">
    <source>
        <dbReference type="ARBA" id="ARBA00008787"/>
    </source>
</evidence>
<keyword evidence="8" id="KW-1185">Reference proteome</keyword>
<accession>A0ABT1ZN65</accession>
<keyword evidence="7" id="KW-0969">Cilium</keyword>
<dbReference type="CDD" id="cd16098">
    <property type="entry name" value="FliS"/>
    <property type="match status" value="1"/>
</dbReference>
<reference evidence="7 8" key="1">
    <citation type="submission" date="2022-08" db="EMBL/GenBank/DDBJ databases">
        <title>Reclassification of Massilia species as members of the genera Telluria, Duganella, Pseudoduganella, Mokoshia gen. nov. and Zemynaea gen. nov. using orthogonal and non-orthogonal genome-based approaches.</title>
        <authorList>
            <person name="Bowman J.P."/>
        </authorList>
    </citation>
    <scope>NUCLEOTIDE SEQUENCE [LARGE SCALE GENOMIC DNA]</scope>
    <source>
        <strain evidence="7 8">JCM 31316</strain>
    </source>
</reference>
<sequence>MFGTMKRGVNAYANVDLETGIASASPHKLIVMLYDGALVALRTARANMAANNIPAKGVAISKAITIIDNGLRVSLDKDAGGTIAENLDALYDYMSRRLFQANLQNDVAIVDEVHGLLADLREAWAAIGDKVQHAPAAATATMPKTPSLVGA</sequence>
<dbReference type="EMBL" id="JANUGW010000004">
    <property type="protein sequence ID" value="MCS0581361.1"/>
    <property type="molecule type" value="Genomic_DNA"/>
</dbReference>
<evidence type="ECO:0000256" key="5">
    <source>
        <dbReference type="ARBA" id="ARBA00023186"/>
    </source>
</evidence>
<comment type="subcellular location">
    <subcellularLocation>
        <location evidence="1 6">Cytoplasm</location>
        <location evidence="1 6">Cytosol</location>
    </subcellularLocation>
</comment>
<proteinExistence type="inferred from homology"/>
<comment type="caution">
    <text evidence="7">The sequence shown here is derived from an EMBL/GenBank/DDBJ whole genome shotgun (WGS) entry which is preliminary data.</text>
</comment>
<dbReference type="PIRSF" id="PIRSF039090">
    <property type="entry name" value="Flis"/>
    <property type="match status" value="1"/>
</dbReference>